<dbReference type="EMBL" id="JAEPRB010001368">
    <property type="protein sequence ID" value="KAG2205034.1"/>
    <property type="molecule type" value="Genomic_DNA"/>
</dbReference>
<proteinExistence type="predicted"/>
<gene>
    <name evidence="1" type="ORF">INT45_000008</name>
</gene>
<comment type="caution">
    <text evidence="1">The sequence shown here is derived from an EMBL/GenBank/DDBJ whole genome shotgun (WGS) entry which is preliminary data.</text>
</comment>
<dbReference type="Proteomes" id="UP000646827">
    <property type="component" value="Unassembled WGS sequence"/>
</dbReference>
<name>A0A8H7R5P2_9FUNG</name>
<reference evidence="1 2" key="1">
    <citation type="submission" date="2020-12" db="EMBL/GenBank/DDBJ databases">
        <title>Metabolic potential, ecology and presence of endohyphal bacteria is reflected in genomic diversity of Mucoromycotina.</title>
        <authorList>
            <person name="Muszewska A."/>
            <person name="Okrasinska A."/>
            <person name="Steczkiewicz K."/>
            <person name="Drgas O."/>
            <person name="Orlowska M."/>
            <person name="Perlinska-Lenart U."/>
            <person name="Aleksandrzak-Piekarczyk T."/>
            <person name="Szatraj K."/>
            <person name="Zielenkiewicz U."/>
            <person name="Pilsyk S."/>
            <person name="Malc E."/>
            <person name="Mieczkowski P."/>
            <person name="Kruszewska J.S."/>
            <person name="Biernat P."/>
            <person name="Pawlowska J."/>
        </authorList>
    </citation>
    <scope>NUCLEOTIDE SEQUENCE [LARGE SCALE GENOMIC DNA]</scope>
    <source>
        <strain evidence="1 2">CBS 142.35</strain>
    </source>
</reference>
<evidence type="ECO:0000313" key="2">
    <source>
        <dbReference type="Proteomes" id="UP000646827"/>
    </source>
</evidence>
<organism evidence="1 2">
    <name type="scientific">Circinella minor</name>
    <dbReference type="NCBI Taxonomy" id="1195481"/>
    <lineage>
        <taxon>Eukaryota</taxon>
        <taxon>Fungi</taxon>
        <taxon>Fungi incertae sedis</taxon>
        <taxon>Mucoromycota</taxon>
        <taxon>Mucoromycotina</taxon>
        <taxon>Mucoromycetes</taxon>
        <taxon>Mucorales</taxon>
        <taxon>Lichtheimiaceae</taxon>
        <taxon>Circinella</taxon>
    </lineage>
</organism>
<keyword evidence="2" id="KW-1185">Reference proteome</keyword>
<sequence>MDDNFDNFTERYSNNGARVFNGNSTLWGEMGKMHTWIDAADSKSLHFQQLVEMQGGVIDTVNKRNADLEQEVHELKNQIDK</sequence>
<feature type="non-terminal residue" evidence="1">
    <location>
        <position position="1"/>
    </location>
</feature>
<dbReference type="AlphaFoldDB" id="A0A8H7R5P2"/>
<accession>A0A8H7R5P2</accession>
<evidence type="ECO:0000313" key="1">
    <source>
        <dbReference type="EMBL" id="KAG2205034.1"/>
    </source>
</evidence>
<dbReference type="OrthoDB" id="2293934at2759"/>
<protein>
    <submittedName>
        <fullName evidence="1">Uncharacterized protein</fullName>
    </submittedName>
</protein>